<protein>
    <submittedName>
        <fullName evidence="2">Uncharacterized protein</fullName>
    </submittedName>
</protein>
<dbReference type="EMBL" id="DP000086">
    <property type="protein sequence ID" value="ABB47643.1"/>
    <property type="molecule type" value="Genomic_DNA"/>
</dbReference>
<accession>Q337Z4</accession>
<evidence type="ECO:0000256" key="1">
    <source>
        <dbReference type="SAM" id="MobiDB-lite"/>
    </source>
</evidence>
<reference evidence="2" key="2">
    <citation type="submission" date="2003-05" db="EMBL/GenBank/DDBJ databases">
        <authorList>
            <person name="Buell C.R."/>
            <person name="Wing R.A."/>
            <person name="McCombie W.R."/>
            <person name="Messing J."/>
            <person name="Yuan Q."/>
            <person name="Ouyang S."/>
        </authorList>
    </citation>
    <scope>NUCLEOTIDE SEQUENCE</scope>
</reference>
<feature type="region of interest" description="Disordered" evidence="1">
    <location>
        <begin position="1"/>
        <end position="101"/>
    </location>
</feature>
<organism evidence="2">
    <name type="scientific">Oryza sativa subsp. japonica</name>
    <name type="common">Rice</name>
    <dbReference type="NCBI Taxonomy" id="39947"/>
    <lineage>
        <taxon>Eukaryota</taxon>
        <taxon>Viridiplantae</taxon>
        <taxon>Streptophyta</taxon>
        <taxon>Embryophyta</taxon>
        <taxon>Tracheophyta</taxon>
        <taxon>Spermatophyta</taxon>
        <taxon>Magnoliopsida</taxon>
        <taxon>Liliopsida</taxon>
        <taxon>Poales</taxon>
        <taxon>Poaceae</taxon>
        <taxon>BOP clade</taxon>
        <taxon>Oryzoideae</taxon>
        <taxon>Oryzeae</taxon>
        <taxon>Oryzinae</taxon>
        <taxon>Oryza</taxon>
        <taxon>Oryza sativa</taxon>
    </lineage>
</organism>
<sequence>MTARTARARGRAVGDNGSQRRRRGGEASPVAAEQVDEPHHAEQDDMSSDGEELQGERGGGALFLPPLGPVGVGGWRGEASAVVRPARTSARSRRRRRSGGS</sequence>
<reference evidence="2" key="3">
    <citation type="submission" date="2006-07" db="EMBL/GenBank/DDBJ databases">
        <authorList>
            <person name="Buell R."/>
        </authorList>
    </citation>
    <scope>NUCLEOTIDE SEQUENCE</scope>
</reference>
<reference evidence="2" key="1">
    <citation type="journal article" date="2003" name="Science">
        <title>In-depth view of structure, activity, and evolution of rice chromosome 10.</title>
        <authorList>
            <consortium name="Rice Chromosome 10 Sequencing Consortium"/>
        </authorList>
    </citation>
    <scope>NUCLEOTIDE SEQUENCE [LARGE SCALE GENOMIC DNA]</scope>
</reference>
<proteinExistence type="predicted"/>
<feature type="compositionally biased region" description="Basic residues" evidence="1">
    <location>
        <begin position="90"/>
        <end position="101"/>
    </location>
</feature>
<gene>
    <name evidence="2" type="ordered locus">LOC_Os10g28800</name>
</gene>
<feature type="compositionally biased region" description="Acidic residues" evidence="1">
    <location>
        <begin position="44"/>
        <end position="53"/>
    </location>
</feature>
<feature type="compositionally biased region" description="Basic residues" evidence="1">
    <location>
        <begin position="1"/>
        <end position="10"/>
    </location>
</feature>
<dbReference type="AlphaFoldDB" id="Q337Z4"/>
<feature type="compositionally biased region" description="Low complexity" evidence="1">
    <location>
        <begin position="79"/>
        <end position="89"/>
    </location>
</feature>
<evidence type="ECO:0000313" key="2">
    <source>
        <dbReference type="EMBL" id="ABB47643.1"/>
    </source>
</evidence>
<name>Q337Z4_ORYSJ</name>